<name>A0ABW0HHX1_9HYPH</name>
<comment type="caution">
    <text evidence="1">The sequence shown here is derived from an EMBL/GenBank/DDBJ whole genome shotgun (WGS) entry which is preliminary data.</text>
</comment>
<sequence length="166" mass="18308">MIAHYLIVLKNAAPSRFAIARLQPRVLFYAASCGMLHRFVAYPIRCSLALRELLADGRSILEFTFGLAKMRAIAFDRKAAQKSLGDDLAEAFLSLVADMGNAMYLDELVDPPAAVRSDPVILEYQLGPDCILEVQPIGVHAVDMTNWATAHRVKLVRIVQNGAQLL</sequence>
<protein>
    <submittedName>
        <fullName evidence="1">Uncharacterized protein</fullName>
    </submittedName>
</protein>
<dbReference type="RefSeq" id="WP_293802307.1">
    <property type="nucleotide sequence ID" value="NZ_JBHSLV010000061.1"/>
</dbReference>
<organism evidence="1 2">
    <name type="scientific">Bosea vestrisii</name>
    <dbReference type="NCBI Taxonomy" id="151416"/>
    <lineage>
        <taxon>Bacteria</taxon>
        <taxon>Pseudomonadati</taxon>
        <taxon>Pseudomonadota</taxon>
        <taxon>Alphaproteobacteria</taxon>
        <taxon>Hyphomicrobiales</taxon>
        <taxon>Boseaceae</taxon>
        <taxon>Bosea</taxon>
    </lineage>
</organism>
<evidence type="ECO:0000313" key="1">
    <source>
        <dbReference type="EMBL" id="MFC5396017.1"/>
    </source>
</evidence>
<evidence type="ECO:0000313" key="2">
    <source>
        <dbReference type="Proteomes" id="UP001596104"/>
    </source>
</evidence>
<gene>
    <name evidence="1" type="ORF">ACFPPC_25595</name>
</gene>
<keyword evidence="2" id="KW-1185">Reference proteome</keyword>
<dbReference type="EMBL" id="JBHSLV010000061">
    <property type="protein sequence ID" value="MFC5396017.1"/>
    <property type="molecule type" value="Genomic_DNA"/>
</dbReference>
<dbReference type="Proteomes" id="UP001596104">
    <property type="component" value="Unassembled WGS sequence"/>
</dbReference>
<proteinExistence type="predicted"/>
<accession>A0ABW0HHX1</accession>
<reference evidence="2" key="1">
    <citation type="journal article" date="2019" name="Int. J. Syst. Evol. Microbiol.">
        <title>The Global Catalogue of Microorganisms (GCM) 10K type strain sequencing project: providing services to taxonomists for standard genome sequencing and annotation.</title>
        <authorList>
            <consortium name="The Broad Institute Genomics Platform"/>
            <consortium name="The Broad Institute Genome Sequencing Center for Infectious Disease"/>
            <person name="Wu L."/>
            <person name="Ma J."/>
        </authorList>
    </citation>
    <scope>NUCLEOTIDE SEQUENCE [LARGE SCALE GENOMIC DNA]</scope>
    <source>
        <strain evidence="2">CGMCC 1.16326</strain>
    </source>
</reference>